<evidence type="ECO:0000313" key="7">
    <source>
        <dbReference type="Proteomes" id="UP000019132"/>
    </source>
</evidence>
<evidence type="ECO:0000256" key="1">
    <source>
        <dbReference type="ARBA" id="ARBA00022723"/>
    </source>
</evidence>
<evidence type="ECO:0000256" key="4">
    <source>
        <dbReference type="PROSITE-ProRule" id="PRU00091"/>
    </source>
</evidence>
<evidence type="ECO:0000259" key="5">
    <source>
        <dbReference type="PROSITE" id="PS50178"/>
    </source>
</evidence>
<reference evidence="7" key="2">
    <citation type="submission" date="2010-04" db="EMBL/GenBank/DDBJ databases">
        <authorList>
            <person name="Buell R."/>
            <person name="Hamilton J."/>
            <person name="Hostetler J."/>
        </authorList>
    </citation>
    <scope>NUCLEOTIDE SEQUENCE [LARGE SCALE GENOMIC DNA]</scope>
    <source>
        <strain evidence="7">DAOM:BR144</strain>
    </source>
</reference>
<dbReference type="EMBL" id="GL376590">
    <property type="status" value="NOT_ANNOTATED_CDS"/>
    <property type="molecule type" value="Genomic_DNA"/>
</dbReference>
<protein>
    <recommendedName>
        <fullName evidence="5">FYVE-type domain-containing protein</fullName>
    </recommendedName>
</protein>
<sequence>MSADPFERFPYIRLARREQLRYDHMAADVLRSCLNQYSRLHGVIDTNDWVPVRRRKQMTIFRGLEYSGDPRVTIMTGTGLIHGSLEDVMDGLYCDTHANIRTVTTLLKQKYVDGGVFHVNERRTPDAPFRFAGIKWLAVKAPWGMAKHRDLLTYERMGTTVDADGNELAFHVLQSIERPEWPAGCVKGIKREYTSTCYLYRRHSANRVQCFLWSNVRDLNSIGRRLAEYVTAGALLNVVNTVACAEARKCSKLMIRSNGRACPPSNACHICKKTPGLFDTQRQCAGCKQIVCKSCSAYRPVFKIDSRSGKPMEARFCKLCSNKAHCRHQKNQPL</sequence>
<dbReference type="SUPFAM" id="SSF57903">
    <property type="entry name" value="FYVE/PHD zinc finger"/>
    <property type="match status" value="1"/>
</dbReference>
<name>K3X125_GLOUD</name>
<evidence type="ECO:0000256" key="2">
    <source>
        <dbReference type="ARBA" id="ARBA00022771"/>
    </source>
</evidence>
<dbReference type="InterPro" id="IPR011011">
    <property type="entry name" value="Znf_FYVE_PHD"/>
</dbReference>
<dbReference type="Proteomes" id="UP000019132">
    <property type="component" value="Unassembled WGS sequence"/>
</dbReference>
<evidence type="ECO:0000313" key="6">
    <source>
        <dbReference type="EnsemblProtists" id="PYU1_T010924"/>
    </source>
</evidence>
<dbReference type="VEuPathDB" id="FungiDB:PYU1_G010901"/>
<dbReference type="eggNOG" id="ENOG502R4FX">
    <property type="taxonomic scope" value="Eukaryota"/>
</dbReference>
<dbReference type="InterPro" id="IPR017455">
    <property type="entry name" value="Znf_FYVE-rel"/>
</dbReference>
<dbReference type="AlphaFoldDB" id="K3X125"/>
<dbReference type="EnsemblProtists" id="PYU1_T010924">
    <property type="protein sequence ID" value="PYU1_T010924"/>
    <property type="gene ID" value="PYU1_G010901"/>
</dbReference>
<keyword evidence="1" id="KW-0479">Metal-binding</keyword>
<proteinExistence type="predicted"/>
<dbReference type="InterPro" id="IPR013083">
    <property type="entry name" value="Znf_RING/FYVE/PHD"/>
</dbReference>
<keyword evidence="3" id="KW-0862">Zinc</keyword>
<feature type="domain" description="FYVE-type" evidence="5">
    <location>
        <begin position="265"/>
        <end position="325"/>
    </location>
</feature>
<accession>K3X125</accession>
<evidence type="ECO:0000256" key="3">
    <source>
        <dbReference type="ARBA" id="ARBA00022833"/>
    </source>
</evidence>
<keyword evidence="2 4" id="KW-0863">Zinc-finger</keyword>
<reference evidence="6" key="3">
    <citation type="submission" date="2015-02" db="UniProtKB">
        <authorList>
            <consortium name="EnsemblProtists"/>
        </authorList>
    </citation>
    <scope>IDENTIFICATION</scope>
    <source>
        <strain evidence="6">DAOM BR144</strain>
    </source>
</reference>
<dbReference type="CDD" id="cd00065">
    <property type="entry name" value="FYVE_like_SF"/>
    <property type="match status" value="1"/>
</dbReference>
<dbReference type="Gene3D" id="3.30.40.10">
    <property type="entry name" value="Zinc/RING finger domain, C3HC4 (zinc finger)"/>
    <property type="match status" value="1"/>
</dbReference>
<organism evidence="6 7">
    <name type="scientific">Globisporangium ultimum (strain ATCC 200006 / CBS 805.95 / DAOM BR144)</name>
    <name type="common">Pythium ultimum</name>
    <dbReference type="NCBI Taxonomy" id="431595"/>
    <lineage>
        <taxon>Eukaryota</taxon>
        <taxon>Sar</taxon>
        <taxon>Stramenopiles</taxon>
        <taxon>Oomycota</taxon>
        <taxon>Peronosporomycetes</taxon>
        <taxon>Pythiales</taxon>
        <taxon>Pythiaceae</taxon>
        <taxon>Globisporangium</taxon>
    </lineage>
</organism>
<dbReference type="PANTHER" id="PTHR13510:SF44">
    <property type="entry name" value="RABENOSYN-5"/>
    <property type="match status" value="1"/>
</dbReference>
<dbReference type="PROSITE" id="PS50178">
    <property type="entry name" value="ZF_FYVE"/>
    <property type="match status" value="1"/>
</dbReference>
<dbReference type="InParanoid" id="K3X125"/>
<dbReference type="InterPro" id="IPR052727">
    <property type="entry name" value="Rab4/Rab5_effector"/>
</dbReference>
<dbReference type="PANTHER" id="PTHR13510">
    <property type="entry name" value="FYVE-FINGER-CONTAINING RAB5 EFFECTOR PROTEIN RABENOSYN-5-RELATED"/>
    <property type="match status" value="1"/>
</dbReference>
<dbReference type="GO" id="GO:0008270">
    <property type="term" value="F:zinc ion binding"/>
    <property type="evidence" value="ECO:0007669"/>
    <property type="project" value="UniProtKB-KW"/>
</dbReference>
<dbReference type="OMA" id="DTHANIR"/>
<reference evidence="7" key="1">
    <citation type="journal article" date="2010" name="Genome Biol.">
        <title>Genome sequence of the necrotrophic plant pathogen Pythium ultimum reveals original pathogenicity mechanisms and effector repertoire.</title>
        <authorList>
            <person name="Levesque C.A."/>
            <person name="Brouwer H."/>
            <person name="Cano L."/>
            <person name="Hamilton J.P."/>
            <person name="Holt C."/>
            <person name="Huitema E."/>
            <person name="Raffaele S."/>
            <person name="Robideau G.P."/>
            <person name="Thines M."/>
            <person name="Win J."/>
            <person name="Zerillo M.M."/>
            <person name="Beakes G.W."/>
            <person name="Boore J.L."/>
            <person name="Busam D."/>
            <person name="Dumas B."/>
            <person name="Ferriera S."/>
            <person name="Fuerstenberg S.I."/>
            <person name="Gachon C.M."/>
            <person name="Gaulin E."/>
            <person name="Govers F."/>
            <person name="Grenville-Briggs L."/>
            <person name="Horner N."/>
            <person name="Hostetler J."/>
            <person name="Jiang R.H."/>
            <person name="Johnson J."/>
            <person name="Krajaejun T."/>
            <person name="Lin H."/>
            <person name="Meijer H.J."/>
            <person name="Moore B."/>
            <person name="Morris P."/>
            <person name="Phuntmart V."/>
            <person name="Puiu D."/>
            <person name="Shetty J."/>
            <person name="Stajich J.E."/>
            <person name="Tripathy S."/>
            <person name="Wawra S."/>
            <person name="van West P."/>
            <person name="Whitty B.R."/>
            <person name="Coutinho P.M."/>
            <person name="Henrissat B."/>
            <person name="Martin F."/>
            <person name="Thomas P.D."/>
            <person name="Tyler B.M."/>
            <person name="De Vries R.P."/>
            <person name="Kamoun S."/>
            <person name="Yandell M."/>
            <person name="Tisserat N."/>
            <person name="Buell C.R."/>
        </authorList>
    </citation>
    <scope>NUCLEOTIDE SEQUENCE</scope>
    <source>
        <strain evidence="7">DAOM:BR144</strain>
    </source>
</reference>
<dbReference type="Gene3D" id="3.30.530.20">
    <property type="match status" value="1"/>
</dbReference>
<dbReference type="HOGENOM" id="CLU_015303_1_0_1"/>
<dbReference type="InterPro" id="IPR023393">
    <property type="entry name" value="START-like_dom_sf"/>
</dbReference>
<keyword evidence="7" id="KW-1185">Reference proteome</keyword>